<dbReference type="SUPFAM" id="SSF81301">
    <property type="entry name" value="Nucleotidyltransferase"/>
    <property type="match status" value="1"/>
</dbReference>
<evidence type="ECO:0000313" key="2">
    <source>
        <dbReference type="EMBL" id="MFC4653902.1"/>
    </source>
</evidence>
<sequence length="131" mass="14176">MNFPLVVQLLQSRLPTLLAVYAFGSQVAGTADQHSDLDLAVLVAGYADSIELWDISSDVAELVNCEVDLLDFRAASTVMQYQILTKGKRLFALDSSIDSYEAGLLSDMTALNEARAALLADIQQGGFVYGR</sequence>
<dbReference type="InterPro" id="IPR043519">
    <property type="entry name" value="NT_sf"/>
</dbReference>
<protein>
    <submittedName>
        <fullName evidence="2">Nucleotidyltransferase domain-containing protein</fullName>
    </submittedName>
</protein>
<dbReference type="Gene3D" id="3.30.460.10">
    <property type="entry name" value="Beta Polymerase, domain 2"/>
    <property type="match status" value="1"/>
</dbReference>
<dbReference type="InterPro" id="IPR052930">
    <property type="entry name" value="TA_antitoxin_MntA"/>
</dbReference>
<dbReference type="CDD" id="cd05403">
    <property type="entry name" value="NT_KNTase_like"/>
    <property type="match status" value="1"/>
</dbReference>
<proteinExistence type="predicted"/>
<evidence type="ECO:0000313" key="3">
    <source>
        <dbReference type="Proteomes" id="UP001595962"/>
    </source>
</evidence>
<gene>
    <name evidence="2" type="ORF">ACFO3I_02565</name>
</gene>
<dbReference type="Pfam" id="PF18765">
    <property type="entry name" value="Polbeta"/>
    <property type="match status" value="1"/>
</dbReference>
<comment type="caution">
    <text evidence="2">The sequence shown here is derived from an EMBL/GenBank/DDBJ whole genome shotgun (WGS) entry which is preliminary data.</text>
</comment>
<accession>A0ABV9JHR8</accession>
<feature type="domain" description="Polymerase beta nucleotidyltransferase" evidence="1">
    <location>
        <begin position="15"/>
        <end position="94"/>
    </location>
</feature>
<dbReference type="PANTHER" id="PTHR43852">
    <property type="entry name" value="NUCLEOTIDYLTRANSFERASE"/>
    <property type="match status" value="1"/>
</dbReference>
<name>A0ABV9JHR8_9GAMM</name>
<reference evidence="3" key="1">
    <citation type="journal article" date="2019" name="Int. J. Syst. Evol. Microbiol.">
        <title>The Global Catalogue of Microorganisms (GCM) 10K type strain sequencing project: providing services to taxonomists for standard genome sequencing and annotation.</title>
        <authorList>
            <consortium name="The Broad Institute Genomics Platform"/>
            <consortium name="The Broad Institute Genome Sequencing Center for Infectious Disease"/>
            <person name="Wu L."/>
            <person name="Ma J."/>
        </authorList>
    </citation>
    <scope>NUCLEOTIDE SEQUENCE [LARGE SCALE GENOMIC DNA]</scope>
    <source>
        <strain evidence="3">DT28</strain>
    </source>
</reference>
<dbReference type="RefSeq" id="WP_377331492.1">
    <property type="nucleotide sequence ID" value="NZ_JBHSGB010000002.1"/>
</dbReference>
<dbReference type="PANTHER" id="PTHR43852:SF2">
    <property type="entry name" value="PROTEIN ADENYLYLTRANSFERASE MNTA"/>
    <property type="match status" value="1"/>
</dbReference>
<evidence type="ECO:0000259" key="1">
    <source>
        <dbReference type="Pfam" id="PF18765"/>
    </source>
</evidence>
<dbReference type="Proteomes" id="UP001595962">
    <property type="component" value="Unassembled WGS sequence"/>
</dbReference>
<keyword evidence="3" id="KW-1185">Reference proteome</keyword>
<organism evidence="2 3">
    <name type="scientific">Rheinheimera marina</name>
    <dbReference type="NCBI Taxonomy" id="1774958"/>
    <lineage>
        <taxon>Bacteria</taxon>
        <taxon>Pseudomonadati</taxon>
        <taxon>Pseudomonadota</taxon>
        <taxon>Gammaproteobacteria</taxon>
        <taxon>Chromatiales</taxon>
        <taxon>Chromatiaceae</taxon>
        <taxon>Rheinheimera</taxon>
    </lineage>
</organism>
<dbReference type="EMBL" id="JBHSGB010000002">
    <property type="protein sequence ID" value="MFC4653902.1"/>
    <property type="molecule type" value="Genomic_DNA"/>
</dbReference>
<dbReference type="NCBIfam" id="NF047752">
    <property type="entry name" value="MntA_antitoxin"/>
    <property type="match status" value="1"/>
</dbReference>
<dbReference type="InterPro" id="IPR041633">
    <property type="entry name" value="Polbeta"/>
</dbReference>